<dbReference type="STRING" id="1562698.DESAMIL20_1757"/>
<keyword evidence="5" id="KW-1133">Transmembrane helix</keyword>
<evidence type="ECO:0000256" key="5">
    <source>
        <dbReference type="SAM" id="Phobius"/>
    </source>
</evidence>
<evidence type="ECO:0000259" key="6">
    <source>
        <dbReference type="Pfam" id="PF18073"/>
    </source>
</evidence>
<dbReference type="InterPro" id="IPR011990">
    <property type="entry name" value="TPR-like_helical_dom_sf"/>
</dbReference>
<proteinExistence type="predicted"/>
<dbReference type="EMBL" id="MDSU01000018">
    <property type="protein sequence ID" value="OSS42204.1"/>
    <property type="molecule type" value="Genomic_DNA"/>
</dbReference>
<keyword evidence="3 4" id="KW-0802">TPR repeat</keyword>
<feature type="transmembrane region" description="Helical" evidence="5">
    <location>
        <begin position="6"/>
        <end position="27"/>
    </location>
</feature>
<keyword evidence="7" id="KW-0346">Stress response</keyword>
<keyword evidence="8" id="KW-1185">Reference proteome</keyword>
<dbReference type="SMART" id="SM00028">
    <property type="entry name" value="TPR"/>
    <property type="match status" value="4"/>
</dbReference>
<dbReference type="OrthoDB" id="507476at2"/>
<evidence type="ECO:0000256" key="4">
    <source>
        <dbReference type="PROSITE-ProRule" id="PRU00339"/>
    </source>
</evidence>
<evidence type="ECO:0000256" key="3">
    <source>
        <dbReference type="ARBA" id="ARBA00022803"/>
    </source>
</evidence>
<organism evidence="7 8">
    <name type="scientific">Desulfurella amilsii</name>
    <dbReference type="NCBI Taxonomy" id="1562698"/>
    <lineage>
        <taxon>Bacteria</taxon>
        <taxon>Pseudomonadati</taxon>
        <taxon>Campylobacterota</taxon>
        <taxon>Desulfurellia</taxon>
        <taxon>Desulfurellales</taxon>
        <taxon>Desulfurellaceae</taxon>
        <taxon>Desulfurella</taxon>
    </lineage>
</organism>
<dbReference type="AlphaFoldDB" id="A0A1X4XXF6"/>
<gene>
    <name evidence="7" type="ORF">DESAMIL20_1757</name>
</gene>
<dbReference type="Pfam" id="PF07719">
    <property type="entry name" value="TPR_2"/>
    <property type="match status" value="1"/>
</dbReference>
<keyword evidence="5" id="KW-0472">Membrane</keyword>
<dbReference type="PANTHER" id="PTHR44186:SF1">
    <property type="entry name" value="BARDET-BIEDL SYNDROME 4 PROTEIN"/>
    <property type="match status" value="1"/>
</dbReference>
<dbReference type="RefSeq" id="WP_086034467.1">
    <property type="nucleotide sequence ID" value="NZ_MDSU01000018.1"/>
</dbReference>
<name>A0A1X4XXF6_9BACT</name>
<dbReference type="Pfam" id="PF18073">
    <property type="entry name" value="Zn_ribbon_LapB"/>
    <property type="match status" value="1"/>
</dbReference>
<evidence type="ECO:0000313" key="7">
    <source>
        <dbReference type="EMBL" id="OSS42204.1"/>
    </source>
</evidence>
<dbReference type="Pfam" id="PF14559">
    <property type="entry name" value="TPR_19"/>
    <property type="match status" value="1"/>
</dbReference>
<feature type="domain" description="LapB rubredoxin metal binding" evidence="6">
    <location>
        <begin position="340"/>
        <end position="364"/>
    </location>
</feature>
<evidence type="ECO:0000256" key="2">
    <source>
        <dbReference type="ARBA" id="ARBA00022737"/>
    </source>
</evidence>
<dbReference type="Gene3D" id="1.25.40.10">
    <property type="entry name" value="Tetratricopeptide repeat domain"/>
    <property type="match status" value="2"/>
</dbReference>
<protein>
    <submittedName>
        <fullName evidence="7">Heat shock (Predicted periplasmic) protein YciM</fullName>
    </submittedName>
</protein>
<dbReference type="Proteomes" id="UP000194141">
    <property type="component" value="Unassembled WGS sequence"/>
</dbReference>
<reference evidence="7 8" key="1">
    <citation type="journal article" date="2017" name="Front. Microbiol.">
        <title>Genome Sequence of Desulfurella amilsii Strain TR1 and Comparative Genomics of Desulfurellaceae Family.</title>
        <authorList>
            <person name="Florentino A.P."/>
            <person name="Stams A.J."/>
            <person name="Sanchez-Andrea I."/>
        </authorList>
    </citation>
    <scope>NUCLEOTIDE SEQUENCE [LARGE SCALE GENOMIC DNA]</scope>
    <source>
        <strain evidence="7 8">TR1</strain>
    </source>
</reference>
<keyword evidence="2" id="KW-0677">Repeat</keyword>
<dbReference type="InterPro" id="IPR019734">
    <property type="entry name" value="TPR_rpt"/>
</dbReference>
<accession>A0A1X4XXF6</accession>
<evidence type="ECO:0000256" key="1">
    <source>
        <dbReference type="ARBA" id="ARBA00022723"/>
    </source>
</evidence>
<evidence type="ECO:0000313" key="8">
    <source>
        <dbReference type="Proteomes" id="UP000194141"/>
    </source>
</evidence>
<feature type="repeat" description="TPR" evidence="4">
    <location>
        <begin position="38"/>
        <end position="71"/>
    </location>
</feature>
<dbReference type="PROSITE" id="PS50005">
    <property type="entry name" value="TPR"/>
    <property type="match status" value="2"/>
</dbReference>
<dbReference type="GO" id="GO:0046872">
    <property type="term" value="F:metal ion binding"/>
    <property type="evidence" value="ECO:0007669"/>
    <property type="project" value="UniProtKB-KW"/>
</dbReference>
<dbReference type="InterPro" id="IPR013105">
    <property type="entry name" value="TPR_2"/>
</dbReference>
<sequence length="369" mass="43087">MSEFLKFNNIALISAVIILGMVVYYVIREQKRKIERRKITAYLKGINYVIEDKTDKAIEELTNAIDLEPDIVDVYISIGNLFRKKGEINRSLIIHKGLLARKLDIDKKIEVYINIGIDYKKAGLYDRAKETFKNALSLDPKNQTIKKYLEEVYEDSKDWESALVWQKRFGENKKITAHIYCELGKKALKESNDYKAAFDYFKQALNEDKNCFDALLNLGILYYNNQNKEKAFQMWFEGVRIKNEFFNLVLDKIDNNNDLYEFLKRVVVSNPKSHYILLFSAMYLLKLGKDKKALSLLNIMLKNNTYSQSAIVLAIKCLSKQSNNKKLEALAFKLQSNIKYTCKSCGYSTHLFFWKCPKCRSWDSAKVEF</sequence>
<comment type="caution">
    <text evidence="7">The sequence shown here is derived from an EMBL/GenBank/DDBJ whole genome shotgun (WGS) entry which is preliminary data.</text>
</comment>
<keyword evidence="5" id="KW-0812">Transmembrane</keyword>
<dbReference type="InterPro" id="IPR041166">
    <property type="entry name" value="Rubredoxin_2"/>
</dbReference>
<dbReference type="SUPFAM" id="SSF48452">
    <property type="entry name" value="TPR-like"/>
    <property type="match status" value="1"/>
</dbReference>
<keyword evidence="1" id="KW-0479">Metal-binding</keyword>
<dbReference type="PANTHER" id="PTHR44186">
    <property type="match status" value="1"/>
</dbReference>
<feature type="repeat" description="TPR" evidence="4">
    <location>
        <begin position="109"/>
        <end position="142"/>
    </location>
</feature>
<dbReference type="PROSITE" id="PS50293">
    <property type="entry name" value="TPR_REGION"/>
    <property type="match status" value="1"/>
</dbReference>